<feature type="active site" description="Charge relay system" evidence="8">
    <location>
        <position position="181"/>
    </location>
</feature>
<evidence type="ECO:0000256" key="7">
    <source>
        <dbReference type="ARBA" id="ARBA00022825"/>
    </source>
</evidence>
<dbReference type="PRINTS" id="PR00723">
    <property type="entry name" value="SUBTILISIN"/>
</dbReference>
<keyword evidence="5 11" id="KW-0732">Signal</keyword>
<dbReference type="PROSITE" id="PS51892">
    <property type="entry name" value="SUBTILASE"/>
    <property type="match status" value="1"/>
</dbReference>
<evidence type="ECO:0000259" key="13">
    <source>
        <dbReference type="Pfam" id="PF02225"/>
    </source>
</evidence>
<dbReference type="InterPro" id="IPR034213">
    <property type="entry name" value="S8_Vpr-like"/>
</dbReference>
<evidence type="ECO:0000256" key="9">
    <source>
        <dbReference type="RuleBase" id="RU003355"/>
    </source>
</evidence>
<feature type="signal peptide" evidence="11">
    <location>
        <begin position="1"/>
        <end position="23"/>
    </location>
</feature>
<evidence type="ECO:0000256" key="6">
    <source>
        <dbReference type="ARBA" id="ARBA00022801"/>
    </source>
</evidence>
<dbReference type="Gene3D" id="3.40.50.200">
    <property type="entry name" value="Peptidase S8/S53 domain"/>
    <property type="match status" value="1"/>
</dbReference>
<dbReference type="PANTHER" id="PTHR43806:SF11">
    <property type="entry name" value="CEREVISIN-RELATED"/>
    <property type="match status" value="1"/>
</dbReference>
<evidence type="ECO:0000256" key="2">
    <source>
        <dbReference type="ARBA" id="ARBA00022512"/>
    </source>
</evidence>
<dbReference type="InterPro" id="IPR015500">
    <property type="entry name" value="Peptidase_S8_subtilisin-rel"/>
</dbReference>
<dbReference type="Proteomes" id="UP000740605">
    <property type="component" value="Unassembled WGS sequence"/>
</dbReference>
<accession>A0ABS5XSL2</accession>
<dbReference type="PANTHER" id="PTHR43806">
    <property type="entry name" value="PEPTIDASE S8"/>
    <property type="match status" value="1"/>
</dbReference>
<feature type="domain" description="PA" evidence="13">
    <location>
        <begin position="441"/>
        <end position="527"/>
    </location>
</feature>
<feature type="active site" description="Charge relay system" evidence="8">
    <location>
        <position position="259"/>
    </location>
</feature>
<dbReference type="PROSITE" id="PS00138">
    <property type="entry name" value="SUBTILASE_SER"/>
    <property type="match status" value="1"/>
</dbReference>
<dbReference type="Pfam" id="PF02225">
    <property type="entry name" value="PA"/>
    <property type="match status" value="1"/>
</dbReference>
<evidence type="ECO:0000256" key="8">
    <source>
        <dbReference type="PROSITE-ProRule" id="PRU01240"/>
    </source>
</evidence>
<proteinExistence type="inferred from homology"/>
<feature type="domain" description="Peptidase S8/S53" evidence="12">
    <location>
        <begin position="172"/>
        <end position="629"/>
    </location>
</feature>
<dbReference type="SUPFAM" id="SSF52743">
    <property type="entry name" value="Subtilisin-like"/>
    <property type="match status" value="1"/>
</dbReference>
<evidence type="ECO:0000256" key="10">
    <source>
        <dbReference type="SAM" id="MobiDB-lite"/>
    </source>
</evidence>
<reference evidence="14 15" key="1">
    <citation type="submission" date="2021-03" db="EMBL/GenBank/DDBJ databases">
        <title>Microbacterium pauli sp. nov., isolated from microfiltered milk.</title>
        <authorList>
            <person name="Bellassi P."/>
            <person name="Fontana A."/>
            <person name="Callegari M.L."/>
            <person name="Lorenzo M."/>
            <person name="Cappa F."/>
        </authorList>
    </citation>
    <scope>NUCLEOTIDE SEQUENCE [LARGE SCALE GENOMIC DNA]</scope>
    <source>
        <strain evidence="14 15">DSM 18909</strain>
    </source>
</reference>
<dbReference type="EMBL" id="JAFLHG010000004">
    <property type="protein sequence ID" value="MBT8797513.1"/>
    <property type="molecule type" value="Genomic_DNA"/>
</dbReference>
<evidence type="ECO:0000256" key="1">
    <source>
        <dbReference type="ARBA" id="ARBA00011073"/>
    </source>
</evidence>
<dbReference type="Pfam" id="PF00082">
    <property type="entry name" value="Peptidase_S8"/>
    <property type="match status" value="1"/>
</dbReference>
<dbReference type="InterPro" id="IPR023827">
    <property type="entry name" value="Peptidase_S8_Asp-AS"/>
</dbReference>
<feature type="chain" id="PRO_5045718127" evidence="11">
    <location>
        <begin position="24"/>
        <end position="1039"/>
    </location>
</feature>
<dbReference type="CDD" id="cd07474">
    <property type="entry name" value="Peptidases_S8_subtilisin_Vpr-like"/>
    <property type="match status" value="1"/>
</dbReference>
<feature type="region of interest" description="Disordered" evidence="10">
    <location>
        <begin position="211"/>
        <end position="252"/>
    </location>
</feature>
<evidence type="ECO:0000256" key="5">
    <source>
        <dbReference type="ARBA" id="ARBA00022729"/>
    </source>
</evidence>
<keyword evidence="3" id="KW-0964">Secreted</keyword>
<dbReference type="Gene3D" id="3.50.30.30">
    <property type="match status" value="1"/>
</dbReference>
<protein>
    <submittedName>
        <fullName evidence="14">S8 family serine peptidase</fullName>
    </submittedName>
</protein>
<dbReference type="SUPFAM" id="SSF52025">
    <property type="entry name" value="PA domain"/>
    <property type="match status" value="1"/>
</dbReference>
<keyword evidence="4 8" id="KW-0645">Protease</keyword>
<dbReference type="InterPro" id="IPR022398">
    <property type="entry name" value="Peptidase_S8_His-AS"/>
</dbReference>
<organism evidence="14 15">
    <name type="scientific">Microbacterium flavum</name>
    <dbReference type="NCBI Taxonomy" id="415216"/>
    <lineage>
        <taxon>Bacteria</taxon>
        <taxon>Bacillati</taxon>
        <taxon>Actinomycetota</taxon>
        <taxon>Actinomycetes</taxon>
        <taxon>Micrococcales</taxon>
        <taxon>Microbacteriaceae</taxon>
        <taxon>Microbacterium</taxon>
    </lineage>
</organism>
<keyword evidence="7 8" id="KW-0720">Serine protease</keyword>
<dbReference type="InterPro" id="IPR036852">
    <property type="entry name" value="Peptidase_S8/S53_dom_sf"/>
</dbReference>
<dbReference type="InterPro" id="IPR003137">
    <property type="entry name" value="PA_domain"/>
</dbReference>
<keyword evidence="15" id="KW-1185">Reference proteome</keyword>
<name>A0ABS5XSL2_9MICO</name>
<sequence length="1039" mass="104413">MQRRIYALIGATLLTLPASAAFAATPDDDPGSRFSTSSSRGAIDSTFTAGAIGPDGHVTVVIEMEGDPVAVVEAESGRELSEGEREDVKSTLTDAQSEVVATVESTGGEVQAQMASAYNGVQASVPAAELDAVADLPGVVAIHPVRRYSIDNAVSVPFLGVPDVWQNTGYTGQNVKVGIIDTGIDYTHATFGGPGTTAAYEAAHAVSTQPADPALYGPDAPRVKGGVDLVGDDYNADPSSASYQPVPKPDDNPLDCEGHGSHVAGTAGGSGVLADGTGYTGPYDTTTPANDFRVGPGVAPQADLYAIRVFGCAGSTDVVVPALDWAVDNGMDVVNLSLGSSFGRGDDPDAVAAANAVGAGVVVVASAGNSGHNPYLTGSPGSGDGVIAVSAVDSAEGFPGATVTVGGQQVDAINANGASLDGIGDLTVVRLVDDPATPENEAIGCSAAAYTKAGVTAGGGQLAVSTRGSCARVAKAIYAQQAGAAAALMVNSTDDLPPYEGQITQNADTGEPYLVTIPFLGVRSSSGPLFTTGATVSLQPAQIANPGFRAYASFTSSGPRSGDSAISPDVAAPGVSISSAAVGSGNGAAILSGTSMAAPHVAGVAALSAQAHPQWSAPQIAASVVSTADPDKVVGESIVIGGLGLVDAAQAVGTTVTATGDAFRTESGWARESALSFGFQESPFGFGGIKTVTVRNDGPTPVTYDVATTPSAQSLKARVFLSSSSITVAPGSSAKILLTVGAAARDVPGSVGDDQFAFHEISGDITLTSVDSTLRVPYLLVPRSTSTVSTPTSALFTKKQKVANATKKISLWNLFGAQPSAGADVYTWGLSDEKDAPASLADTGYDLRAAGVQSLGAGDDALAVFALNMHKRWSNAASNEYDVLIDADRDGAADWIVLSADSGAVRSGSSDGQAEVFIVNAETGALAASGFLTQSPTDSSTLLLPVYLSDLGITGAFDYSVQTFGVNGGTDAASEWATYDPSAPAISNGQYVDVPQRRTASVSVAVDAGQVAAQKPLGAMVVVLDNPSGTSEALLVKLK</sequence>
<evidence type="ECO:0000313" key="14">
    <source>
        <dbReference type="EMBL" id="MBT8797513.1"/>
    </source>
</evidence>
<comment type="caution">
    <text evidence="14">The sequence shown here is derived from an EMBL/GenBank/DDBJ whole genome shotgun (WGS) entry which is preliminary data.</text>
</comment>
<dbReference type="RefSeq" id="WP_215486773.1">
    <property type="nucleotide sequence ID" value="NZ_BAAAPJ010000002.1"/>
</dbReference>
<keyword evidence="6 8" id="KW-0378">Hydrolase</keyword>
<dbReference type="InterPro" id="IPR000209">
    <property type="entry name" value="Peptidase_S8/S53_dom"/>
</dbReference>
<evidence type="ECO:0000259" key="12">
    <source>
        <dbReference type="Pfam" id="PF00082"/>
    </source>
</evidence>
<dbReference type="PROSITE" id="PS00137">
    <property type="entry name" value="SUBTILASE_HIS"/>
    <property type="match status" value="1"/>
</dbReference>
<dbReference type="InterPro" id="IPR050131">
    <property type="entry name" value="Peptidase_S8_subtilisin-like"/>
</dbReference>
<feature type="active site" description="Charge relay system" evidence="8">
    <location>
        <position position="595"/>
    </location>
</feature>
<gene>
    <name evidence="14" type="ORF">J0P97_05450</name>
</gene>
<comment type="similarity">
    <text evidence="1 8 9">Belongs to the peptidase S8 family.</text>
</comment>
<dbReference type="PROSITE" id="PS00136">
    <property type="entry name" value="SUBTILASE_ASP"/>
    <property type="match status" value="1"/>
</dbReference>
<evidence type="ECO:0000256" key="4">
    <source>
        <dbReference type="ARBA" id="ARBA00022670"/>
    </source>
</evidence>
<evidence type="ECO:0000313" key="15">
    <source>
        <dbReference type="Proteomes" id="UP000740605"/>
    </source>
</evidence>
<dbReference type="InterPro" id="IPR046450">
    <property type="entry name" value="PA_dom_sf"/>
</dbReference>
<dbReference type="InterPro" id="IPR023828">
    <property type="entry name" value="Peptidase_S8_Ser-AS"/>
</dbReference>
<evidence type="ECO:0000256" key="3">
    <source>
        <dbReference type="ARBA" id="ARBA00022525"/>
    </source>
</evidence>
<evidence type="ECO:0000256" key="11">
    <source>
        <dbReference type="SAM" id="SignalP"/>
    </source>
</evidence>
<keyword evidence="2" id="KW-0134">Cell wall</keyword>